<dbReference type="AlphaFoldDB" id="Q4PK27"/>
<sequence length="218" mass="24419">MNVLAIETSAIYCSIAVFKDGQIFFKEDTYKSQHGKVILALIDELLDQSQLSLEQLDKILISYGPGSFTGLRVGCGVAQSFNLIHRIKCFGISSLKVLASTAYQNESKEKVVSLISLGMGEFAASKFDDKESLLDSKTEEFILQNEDLATFLKEHKDYHVITSSENTDMMNILKSKNFSFIQPEAKSMFEFITISDVASPQGDSFIVPNYLSNKDHWK</sequence>
<organism evidence="2">
    <name type="scientific">uncultured bacterium MedeBAC49C08</name>
    <dbReference type="NCBI Taxonomy" id="332274"/>
    <lineage>
        <taxon>Bacteria</taxon>
        <taxon>environmental samples</taxon>
    </lineage>
</organism>
<protein>
    <recommendedName>
        <fullName evidence="1">Gcp-like domain-containing protein</fullName>
    </recommendedName>
</protein>
<name>Q4PK27_9BACT</name>
<dbReference type="GO" id="GO:0005829">
    <property type="term" value="C:cytosol"/>
    <property type="evidence" value="ECO:0007669"/>
    <property type="project" value="TreeGrafter"/>
</dbReference>
<dbReference type="PANTHER" id="PTHR11735:SF11">
    <property type="entry name" value="TRNA THREONYLCARBAMOYLADENOSINE BIOSYNTHESIS PROTEIN TSAB"/>
    <property type="match status" value="1"/>
</dbReference>
<accession>Q4PK27</accession>
<dbReference type="EMBL" id="DQ077554">
    <property type="protein sequence ID" value="AAY82669.1"/>
    <property type="molecule type" value="Genomic_DNA"/>
</dbReference>
<dbReference type="SUPFAM" id="SSF53067">
    <property type="entry name" value="Actin-like ATPase domain"/>
    <property type="match status" value="1"/>
</dbReference>
<reference evidence="2" key="1">
    <citation type="journal article" date="2005" name="PLoS Biol.">
        <title>New insights into metabolic properties of marine bacteria encoding proteorhodopsins.</title>
        <authorList>
            <person name="Sabehi G."/>
            <person name="Loy A."/>
            <person name="Jung K.H."/>
            <person name="Partha R."/>
            <person name="Spudich J.L."/>
            <person name="Isaacson T."/>
            <person name="Hirschberg J."/>
            <person name="Wagner M."/>
            <person name="Beja O."/>
        </authorList>
    </citation>
    <scope>NUCLEOTIDE SEQUENCE</scope>
</reference>
<evidence type="ECO:0000313" key="2">
    <source>
        <dbReference type="EMBL" id="AAY82669.1"/>
    </source>
</evidence>
<feature type="domain" description="Gcp-like" evidence="1">
    <location>
        <begin position="32"/>
        <end position="190"/>
    </location>
</feature>
<dbReference type="InterPro" id="IPR043129">
    <property type="entry name" value="ATPase_NBD"/>
</dbReference>
<proteinExistence type="predicted"/>
<dbReference type="InterPro" id="IPR022496">
    <property type="entry name" value="T6A_TsaB"/>
</dbReference>
<dbReference type="Pfam" id="PF00814">
    <property type="entry name" value="TsaD"/>
    <property type="match status" value="1"/>
</dbReference>
<dbReference type="Gene3D" id="3.30.420.40">
    <property type="match status" value="2"/>
</dbReference>
<dbReference type="PANTHER" id="PTHR11735">
    <property type="entry name" value="TRNA N6-ADENOSINE THREONYLCARBAMOYLTRANSFERASE"/>
    <property type="match status" value="1"/>
</dbReference>
<evidence type="ECO:0000259" key="1">
    <source>
        <dbReference type="Pfam" id="PF00814"/>
    </source>
</evidence>
<dbReference type="NCBIfam" id="TIGR03725">
    <property type="entry name" value="T6A_YeaZ"/>
    <property type="match status" value="1"/>
</dbReference>
<dbReference type="GO" id="GO:0002949">
    <property type="term" value="P:tRNA threonylcarbamoyladenosine modification"/>
    <property type="evidence" value="ECO:0007669"/>
    <property type="project" value="InterPro"/>
</dbReference>
<dbReference type="InterPro" id="IPR000905">
    <property type="entry name" value="Gcp-like_dom"/>
</dbReference>